<name>A0A518K3P9_9BACT</name>
<gene>
    <name evidence="2" type="ORF">Spa11_05750</name>
</gene>
<evidence type="ECO:0000256" key="1">
    <source>
        <dbReference type="SAM" id="Phobius"/>
    </source>
</evidence>
<dbReference type="EMBL" id="CP036349">
    <property type="protein sequence ID" value="QDV72400.1"/>
    <property type="molecule type" value="Genomic_DNA"/>
</dbReference>
<keyword evidence="1" id="KW-0812">Transmembrane</keyword>
<dbReference type="Proteomes" id="UP000316426">
    <property type="component" value="Chromosome"/>
</dbReference>
<reference evidence="2 3" key="1">
    <citation type="submission" date="2019-02" db="EMBL/GenBank/DDBJ databases">
        <title>Deep-cultivation of Planctomycetes and their phenomic and genomic characterization uncovers novel biology.</title>
        <authorList>
            <person name="Wiegand S."/>
            <person name="Jogler M."/>
            <person name="Boedeker C."/>
            <person name="Pinto D."/>
            <person name="Vollmers J."/>
            <person name="Rivas-Marin E."/>
            <person name="Kohn T."/>
            <person name="Peeters S.H."/>
            <person name="Heuer A."/>
            <person name="Rast P."/>
            <person name="Oberbeckmann S."/>
            <person name="Bunk B."/>
            <person name="Jeske O."/>
            <person name="Meyerdierks A."/>
            <person name="Storesund J.E."/>
            <person name="Kallscheuer N."/>
            <person name="Luecker S."/>
            <person name="Lage O.M."/>
            <person name="Pohl T."/>
            <person name="Merkel B.J."/>
            <person name="Hornburger P."/>
            <person name="Mueller R.-W."/>
            <person name="Bruemmer F."/>
            <person name="Labrenz M."/>
            <person name="Spormann A.M."/>
            <person name="Op den Camp H."/>
            <person name="Overmann J."/>
            <person name="Amann R."/>
            <person name="Jetten M.S.M."/>
            <person name="Mascher T."/>
            <person name="Medema M.H."/>
            <person name="Devos D.P."/>
            <person name="Kaster A.-K."/>
            <person name="Ovreas L."/>
            <person name="Rohde M."/>
            <person name="Galperin M.Y."/>
            <person name="Jogler C."/>
        </authorList>
    </citation>
    <scope>NUCLEOTIDE SEQUENCE [LARGE SCALE GENOMIC DNA]</scope>
    <source>
        <strain evidence="2 3">Spa11</strain>
    </source>
</reference>
<feature type="transmembrane region" description="Helical" evidence="1">
    <location>
        <begin position="40"/>
        <end position="61"/>
    </location>
</feature>
<sequence length="76" mass="8402">MRPIALRVATALVFAFCVLDMGYAIWDFFKHDGVAFYAEQPVRGAFVVLIAVASGVIWHLILRRCATVESEASQDA</sequence>
<keyword evidence="3" id="KW-1185">Reference proteome</keyword>
<protein>
    <submittedName>
        <fullName evidence="2">Uncharacterized protein</fullName>
    </submittedName>
</protein>
<proteinExistence type="predicted"/>
<dbReference type="AlphaFoldDB" id="A0A518K3P9"/>
<keyword evidence="1" id="KW-0472">Membrane</keyword>
<evidence type="ECO:0000313" key="3">
    <source>
        <dbReference type="Proteomes" id="UP000316426"/>
    </source>
</evidence>
<keyword evidence="1" id="KW-1133">Transmembrane helix</keyword>
<dbReference type="KEGG" id="bmei:Spa11_05750"/>
<accession>A0A518K3P9</accession>
<organism evidence="2 3">
    <name type="scientific">Botrimarina mediterranea</name>
    <dbReference type="NCBI Taxonomy" id="2528022"/>
    <lineage>
        <taxon>Bacteria</taxon>
        <taxon>Pseudomonadati</taxon>
        <taxon>Planctomycetota</taxon>
        <taxon>Planctomycetia</taxon>
        <taxon>Pirellulales</taxon>
        <taxon>Lacipirellulaceae</taxon>
        <taxon>Botrimarina</taxon>
    </lineage>
</organism>
<evidence type="ECO:0000313" key="2">
    <source>
        <dbReference type="EMBL" id="QDV72400.1"/>
    </source>
</evidence>